<dbReference type="CDD" id="cd01647">
    <property type="entry name" value="RT_LTR"/>
    <property type="match status" value="1"/>
</dbReference>
<comment type="subcellular location">
    <subcellularLocation>
        <location evidence="2">Mitochondrion</location>
    </subcellularLocation>
    <subcellularLocation>
        <location evidence="1">Nucleus</location>
    </subcellularLocation>
</comment>
<evidence type="ECO:0000256" key="3">
    <source>
        <dbReference type="ARBA" id="ARBA00011353"/>
    </source>
</evidence>
<keyword evidence="16" id="KW-0695">RNA-directed DNA polymerase</keyword>
<feature type="region of interest" description="Disordered" evidence="22">
    <location>
        <begin position="1108"/>
        <end position="1129"/>
    </location>
</feature>
<dbReference type="GO" id="GO:0046872">
    <property type="term" value="F:metal ion binding"/>
    <property type="evidence" value="ECO:0007669"/>
    <property type="project" value="UniProtKB-KW"/>
</dbReference>
<evidence type="ECO:0000256" key="4">
    <source>
        <dbReference type="ARBA" id="ARBA00012493"/>
    </source>
</evidence>
<evidence type="ECO:0000256" key="22">
    <source>
        <dbReference type="SAM" id="MobiDB-lite"/>
    </source>
</evidence>
<dbReference type="GO" id="GO:0003677">
    <property type="term" value="F:DNA binding"/>
    <property type="evidence" value="ECO:0007669"/>
    <property type="project" value="UniProtKB-KW"/>
</dbReference>
<dbReference type="GO" id="GO:0015074">
    <property type="term" value="P:DNA integration"/>
    <property type="evidence" value="ECO:0007669"/>
    <property type="project" value="UniProtKB-KW"/>
</dbReference>
<keyword evidence="7" id="KW-0548">Nucleotidyltransferase</keyword>
<evidence type="ECO:0000256" key="21">
    <source>
        <dbReference type="ARBA" id="ARBA00023242"/>
    </source>
</evidence>
<dbReference type="InterPro" id="IPR000477">
    <property type="entry name" value="RT_dom"/>
</dbReference>
<keyword evidence="19" id="KW-0496">Mitochondrion</keyword>
<evidence type="ECO:0000256" key="11">
    <source>
        <dbReference type="ARBA" id="ARBA00022759"/>
    </source>
</evidence>
<evidence type="ECO:0000313" key="26">
    <source>
        <dbReference type="EMBL" id="AEB91356.1"/>
    </source>
</evidence>
<dbReference type="SUPFAM" id="SSF54160">
    <property type="entry name" value="Chromo domain-like"/>
    <property type="match status" value="1"/>
</dbReference>
<dbReference type="Gene3D" id="1.10.340.70">
    <property type="match status" value="1"/>
</dbReference>
<dbReference type="InterPro" id="IPR041588">
    <property type="entry name" value="Integrase_H2C2"/>
</dbReference>
<evidence type="ECO:0000256" key="10">
    <source>
        <dbReference type="ARBA" id="ARBA00022750"/>
    </source>
</evidence>
<evidence type="ECO:0000256" key="19">
    <source>
        <dbReference type="ARBA" id="ARBA00023128"/>
    </source>
</evidence>
<evidence type="ECO:0000256" key="14">
    <source>
        <dbReference type="ARBA" id="ARBA00022884"/>
    </source>
</evidence>
<dbReference type="InterPro" id="IPR043128">
    <property type="entry name" value="Rev_trsase/Diguanyl_cyclase"/>
</dbReference>
<feature type="region of interest" description="Disordered" evidence="22">
    <location>
        <begin position="168"/>
        <end position="187"/>
    </location>
</feature>
<evidence type="ECO:0000259" key="25">
    <source>
        <dbReference type="PROSITE" id="PS50994"/>
    </source>
</evidence>
<dbReference type="GO" id="GO:0006310">
    <property type="term" value="P:DNA recombination"/>
    <property type="evidence" value="ECO:0007669"/>
    <property type="project" value="UniProtKB-KW"/>
</dbReference>
<dbReference type="Gene3D" id="3.30.70.270">
    <property type="match status" value="2"/>
</dbReference>
<feature type="domain" description="Reverse transcriptase" evidence="24">
    <location>
        <begin position="252"/>
        <end position="431"/>
    </location>
</feature>
<dbReference type="GO" id="GO:0003887">
    <property type="term" value="F:DNA-directed DNA polymerase activity"/>
    <property type="evidence" value="ECO:0007669"/>
    <property type="project" value="UniProtKB-KW"/>
</dbReference>
<dbReference type="SUPFAM" id="SSF56672">
    <property type="entry name" value="DNA/RNA polymerases"/>
    <property type="match status" value="1"/>
</dbReference>
<evidence type="ECO:0000256" key="12">
    <source>
        <dbReference type="ARBA" id="ARBA00022801"/>
    </source>
</evidence>
<keyword evidence="9" id="KW-0479">Metal-binding</keyword>
<dbReference type="Pfam" id="PF24626">
    <property type="entry name" value="SH3_Tf2-1"/>
    <property type="match status" value="1"/>
</dbReference>
<dbReference type="GO" id="GO:0004519">
    <property type="term" value="F:endonuclease activity"/>
    <property type="evidence" value="ECO:0007669"/>
    <property type="project" value="UniProtKB-KW"/>
</dbReference>
<evidence type="ECO:0000256" key="5">
    <source>
        <dbReference type="ARBA" id="ARBA00022670"/>
    </source>
</evidence>
<dbReference type="InterPro" id="IPR023779">
    <property type="entry name" value="Chromodomain_CS"/>
</dbReference>
<dbReference type="FunFam" id="3.30.70.270:FF:000020">
    <property type="entry name" value="Transposon Tf2-6 polyprotein-like Protein"/>
    <property type="match status" value="1"/>
</dbReference>
<keyword evidence="6" id="KW-0808">Transferase</keyword>
<dbReference type="InterPro" id="IPR001584">
    <property type="entry name" value="Integrase_cat-core"/>
</dbReference>
<comment type="subunit">
    <text evidence="3">Component of the NuA4 histone acetyltransferase complex.</text>
</comment>
<keyword evidence="21" id="KW-0539">Nucleus</keyword>
<keyword evidence="13" id="KW-0460">Magnesium</keyword>
<feature type="domain" description="Integrase catalytic" evidence="25">
    <location>
        <begin position="753"/>
        <end position="932"/>
    </location>
</feature>
<dbReference type="InterPro" id="IPR000953">
    <property type="entry name" value="Chromo/chromo_shadow_dom"/>
</dbReference>
<evidence type="ECO:0000256" key="18">
    <source>
        <dbReference type="ARBA" id="ARBA00023125"/>
    </source>
</evidence>
<dbReference type="InterPro" id="IPR016197">
    <property type="entry name" value="Chromo-like_dom_sf"/>
</dbReference>
<name>F4ZG47_VERDV</name>
<dbReference type="CDD" id="cd00303">
    <property type="entry name" value="retropepsin_like"/>
    <property type="match status" value="1"/>
</dbReference>
<reference evidence="26" key="1">
    <citation type="journal article" date="2012" name="BMC Genomics">
        <title>Transposable elements in phytopathogenic Verticillium spp.: insights into genome evolution and inter- and intra-specific diversification.</title>
        <authorList>
            <person name="Amyotte S.G."/>
            <person name="Tan X."/>
            <person name="Pennerman K."/>
            <person name="del Mar Jimenez-Gasco M."/>
            <person name="Klosterman S.J."/>
            <person name="Ma L.J."/>
            <person name="Dobinson K.F."/>
            <person name="Veronese P."/>
        </authorList>
    </citation>
    <scope>NUCLEOTIDE SEQUENCE</scope>
    <source>
        <strain evidence="26">VdLs.17</strain>
    </source>
</reference>
<evidence type="ECO:0000256" key="20">
    <source>
        <dbReference type="ARBA" id="ARBA00023172"/>
    </source>
</evidence>
<dbReference type="PROSITE" id="PS50013">
    <property type="entry name" value="CHROMO_2"/>
    <property type="match status" value="1"/>
</dbReference>
<dbReference type="Pfam" id="PF00078">
    <property type="entry name" value="RVT_1"/>
    <property type="match status" value="1"/>
</dbReference>
<evidence type="ECO:0000256" key="7">
    <source>
        <dbReference type="ARBA" id="ARBA00022695"/>
    </source>
</evidence>
<dbReference type="GO" id="GO:0005739">
    <property type="term" value="C:mitochondrion"/>
    <property type="evidence" value="ECO:0007669"/>
    <property type="project" value="UniProtKB-SubCell"/>
</dbReference>
<keyword evidence="18" id="KW-0238">DNA-binding</keyword>
<evidence type="ECO:0000256" key="16">
    <source>
        <dbReference type="ARBA" id="ARBA00022918"/>
    </source>
</evidence>
<keyword evidence="17" id="KW-0239">DNA-directed DNA polymerase</keyword>
<dbReference type="SUPFAM" id="SSF50630">
    <property type="entry name" value="Acid proteases"/>
    <property type="match status" value="1"/>
</dbReference>
<keyword evidence="11" id="KW-0255">Endonuclease</keyword>
<dbReference type="InterPro" id="IPR021109">
    <property type="entry name" value="Peptidase_aspartic_dom_sf"/>
</dbReference>
<keyword evidence="15" id="KW-0229">DNA integration</keyword>
<dbReference type="PROSITE" id="PS00598">
    <property type="entry name" value="CHROMO_1"/>
    <property type="match status" value="1"/>
</dbReference>
<dbReference type="AlphaFoldDB" id="F4ZG47"/>
<evidence type="ECO:0000256" key="2">
    <source>
        <dbReference type="ARBA" id="ARBA00004173"/>
    </source>
</evidence>
<dbReference type="GO" id="GO:0005634">
    <property type="term" value="C:nucleus"/>
    <property type="evidence" value="ECO:0007669"/>
    <property type="project" value="UniProtKB-SubCell"/>
</dbReference>
<keyword evidence="12" id="KW-0378">Hydrolase</keyword>
<keyword evidence="14" id="KW-0694">RNA-binding</keyword>
<feature type="domain" description="Chromo" evidence="23">
    <location>
        <begin position="1059"/>
        <end position="1117"/>
    </location>
</feature>
<dbReference type="Pfam" id="PF00385">
    <property type="entry name" value="Chromo"/>
    <property type="match status" value="1"/>
</dbReference>
<dbReference type="GO" id="GO:0006338">
    <property type="term" value="P:chromatin remodeling"/>
    <property type="evidence" value="ECO:0007669"/>
    <property type="project" value="UniProtKB-ARBA"/>
</dbReference>
<dbReference type="CDD" id="cd00024">
    <property type="entry name" value="CD_CSD"/>
    <property type="match status" value="1"/>
</dbReference>
<accession>F4ZG47</accession>
<dbReference type="InterPro" id="IPR043502">
    <property type="entry name" value="DNA/RNA_pol_sf"/>
</dbReference>
<sequence>GKRQASVEQGQRPTKEVRAICSAERTHGTNHLYVRINVGGRWASALLDSGAQGNYMSPEYINKNHISWKYKEEPYQLSTVEGQAVSYGGGIVNTETAPLQVFISRRPGHITFDITNMGGKQIILGIPWLREWNPQIDWTAGRVQWSTSAPEERPTSGLSSDLQLALTNRDNSEETTPEELTTEQQERLQNVPKEYWKYEKIFREEVDTVLPKHTHYDHEIPIKEGESPRFNKIYGLNPRQMDTLDEYLKENLRKGYIRPSTSPAGYPILFVPKKNGKERLCVDYRQLNDITIKNCYPLPLISELRDALAGANWFTALDLKGAYNLIRIKDGEEWKTAFRTRRGHYEYLVMPFGLTNAPATFQNMINDVLREFLDVFVVVYLDDILIFSKTVEEHKGHVHQVLTRLHQHELLVEPEKAKFHTQEVDFLGYTITPGEIRMEKSKVAAIREWPTPKNVKDVRAFLGFVNFYRRFLKGYSKTANPLTNLTVKEIEFAWNEPQEKAFRQIIDAVLSEPVLRMIDPEKPMEVETDASDFAIGGQLGQRDDQGRLHPVAFFSKKLHGPELNYQIHDKELMAIIEAFKEWRTYLSGARHEVKVYTDHKNLAHFTTNKDLNKRQIRWAEFLSEFNFTIIYRKGSENGRADILSRRSDHEQTTPPNNNAILASDKEGNLIPYHRTLAVTTRVTPARPPTEALELIRQVHEAKAHGHQGVAKTFARLKKHHNFKGTRQDVTTVIRNCNLCKKSKAERHRPYGELKALPVPTAAWESVSLDFITSLPPSKEPLTGTSYDNILVVVDRLTKYSYFLPYKATGTAEDLAYVFLRNIVGQHGLPKELVSDRDKLFTSNFWKSLIAQLGAKHKLSTAFHPQTDGQTERTNQTLEQYLRCYINYQQDDWVTLLPIAQFAYNSSPSESTKESPFYANYGYNPTAYAERREAPDTPKAIHIADNIRKIQDQIKLDLELVRTRMTTYANKTRMKGPSLQEGGSVYLIRRNIKTKRPNDKLDFKKLGPFKIFKKLSDTNYHLSLPENMKIHPIFHIALLEPAPPNAPLATSVEVEDTNEYEVERIIDHRTKDNQDEYLIKWKNYGHEENTWEPIRNLNCPQLLRQFHQHQTPPATPLNPKRASPRRKSPP</sequence>
<dbReference type="GO" id="GO:0004190">
    <property type="term" value="F:aspartic-type endopeptidase activity"/>
    <property type="evidence" value="ECO:0007669"/>
    <property type="project" value="UniProtKB-KW"/>
</dbReference>
<evidence type="ECO:0000256" key="17">
    <source>
        <dbReference type="ARBA" id="ARBA00022932"/>
    </source>
</evidence>
<dbReference type="PROSITE" id="PS50994">
    <property type="entry name" value="INTEGRASE"/>
    <property type="match status" value="1"/>
</dbReference>
<dbReference type="InterPro" id="IPR023780">
    <property type="entry name" value="Chromo_domain"/>
</dbReference>
<dbReference type="InterPro" id="IPR012337">
    <property type="entry name" value="RNaseH-like_sf"/>
</dbReference>
<evidence type="ECO:0000256" key="1">
    <source>
        <dbReference type="ARBA" id="ARBA00004123"/>
    </source>
</evidence>
<evidence type="ECO:0000256" key="13">
    <source>
        <dbReference type="ARBA" id="ARBA00022842"/>
    </source>
</evidence>
<dbReference type="Gene3D" id="3.10.10.10">
    <property type="entry name" value="HIV Type 1 Reverse Transcriptase, subunit A, domain 1"/>
    <property type="match status" value="1"/>
</dbReference>
<dbReference type="PROSITE" id="PS50878">
    <property type="entry name" value="RT_POL"/>
    <property type="match status" value="1"/>
</dbReference>
<dbReference type="InterPro" id="IPR041373">
    <property type="entry name" value="RT_RNaseH"/>
</dbReference>
<keyword evidence="10" id="KW-0064">Aspartyl protease</keyword>
<dbReference type="InterPro" id="IPR056924">
    <property type="entry name" value="SH3_Tf2-1"/>
</dbReference>
<evidence type="ECO:0000256" key="15">
    <source>
        <dbReference type="ARBA" id="ARBA00022908"/>
    </source>
</evidence>
<keyword evidence="5" id="KW-0645">Protease</keyword>
<dbReference type="GO" id="GO:0003964">
    <property type="term" value="F:RNA-directed DNA polymerase activity"/>
    <property type="evidence" value="ECO:0007669"/>
    <property type="project" value="UniProtKB-KW"/>
</dbReference>
<dbReference type="SUPFAM" id="SSF53098">
    <property type="entry name" value="Ribonuclease H-like"/>
    <property type="match status" value="1"/>
</dbReference>
<dbReference type="EMBL" id="HM852748">
    <property type="protein sequence ID" value="AEB91356.1"/>
    <property type="molecule type" value="Genomic_DNA"/>
</dbReference>
<dbReference type="GO" id="GO:0006508">
    <property type="term" value="P:proteolysis"/>
    <property type="evidence" value="ECO:0007669"/>
    <property type="project" value="UniProtKB-KW"/>
</dbReference>
<dbReference type="CDD" id="cd09274">
    <property type="entry name" value="RNase_HI_RT_Ty3"/>
    <property type="match status" value="1"/>
</dbReference>
<keyword evidence="8" id="KW-0540">Nuclease</keyword>
<dbReference type="Gene3D" id="3.30.420.10">
    <property type="entry name" value="Ribonuclease H-like superfamily/Ribonuclease H"/>
    <property type="match status" value="1"/>
</dbReference>
<dbReference type="EC" id="2.7.7.49" evidence="4"/>
<dbReference type="FunFam" id="3.30.420.10:FF:000032">
    <property type="entry name" value="Retrovirus-related Pol polyprotein from transposon 297-like Protein"/>
    <property type="match status" value="1"/>
</dbReference>
<protein>
    <recommendedName>
        <fullName evidence="4">RNA-directed DNA polymerase</fullName>
        <ecNumber evidence="4">2.7.7.49</ecNumber>
    </recommendedName>
</protein>
<evidence type="ECO:0000256" key="9">
    <source>
        <dbReference type="ARBA" id="ARBA00022723"/>
    </source>
</evidence>
<dbReference type="Pfam" id="PF17921">
    <property type="entry name" value="Integrase_H2C2"/>
    <property type="match status" value="1"/>
</dbReference>
<evidence type="ECO:0000256" key="8">
    <source>
        <dbReference type="ARBA" id="ARBA00022722"/>
    </source>
</evidence>
<organism evidence="26">
    <name type="scientific">Verticillium dahliae (strain VdLs.17 / ATCC MYA-4575 / FGSC 10137)</name>
    <name type="common">Verticillium wilt</name>
    <dbReference type="NCBI Taxonomy" id="498257"/>
    <lineage>
        <taxon>Eukaryota</taxon>
        <taxon>Fungi</taxon>
        <taxon>Dikarya</taxon>
        <taxon>Ascomycota</taxon>
        <taxon>Pezizomycotina</taxon>
        <taxon>Sordariomycetes</taxon>
        <taxon>Hypocreomycetidae</taxon>
        <taxon>Glomerellales</taxon>
        <taxon>Plectosphaerellaceae</taxon>
        <taxon>Verticillium</taxon>
    </lineage>
</organism>
<evidence type="ECO:0000259" key="24">
    <source>
        <dbReference type="PROSITE" id="PS50878"/>
    </source>
</evidence>
<dbReference type="InterPro" id="IPR036397">
    <property type="entry name" value="RNaseH_sf"/>
</dbReference>
<feature type="non-terminal residue" evidence="26">
    <location>
        <position position="1"/>
    </location>
</feature>
<keyword evidence="20" id="KW-0233">DNA recombination</keyword>
<dbReference type="SMART" id="SM00298">
    <property type="entry name" value="CHROMO"/>
    <property type="match status" value="1"/>
</dbReference>
<evidence type="ECO:0000259" key="23">
    <source>
        <dbReference type="PROSITE" id="PS50013"/>
    </source>
</evidence>
<gene>
    <name evidence="26" type="primary">pol</name>
</gene>
<dbReference type="InterPro" id="IPR050951">
    <property type="entry name" value="Retrovirus_Pol_polyprotein"/>
</dbReference>
<dbReference type="Pfam" id="PF17917">
    <property type="entry name" value="RT_RNaseH"/>
    <property type="match status" value="1"/>
</dbReference>
<evidence type="ECO:0000256" key="6">
    <source>
        <dbReference type="ARBA" id="ARBA00022679"/>
    </source>
</evidence>
<proteinExistence type="predicted"/>
<dbReference type="Gene3D" id="2.40.50.40">
    <property type="match status" value="1"/>
</dbReference>
<dbReference type="GO" id="GO:0003723">
    <property type="term" value="F:RNA binding"/>
    <property type="evidence" value="ECO:0007669"/>
    <property type="project" value="UniProtKB-KW"/>
</dbReference>
<dbReference type="PANTHER" id="PTHR37984">
    <property type="entry name" value="PROTEIN CBG26694"/>
    <property type="match status" value="1"/>
</dbReference>
<dbReference type="PANTHER" id="PTHR37984:SF5">
    <property type="entry name" value="PROTEIN NYNRIN-LIKE"/>
    <property type="match status" value="1"/>
</dbReference>
<dbReference type="Gene3D" id="2.40.70.10">
    <property type="entry name" value="Acid Proteases"/>
    <property type="match status" value="1"/>
</dbReference>